<evidence type="ECO:0000313" key="1">
    <source>
        <dbReference type="EMBL" id="KAH7941043.1"/>
    </source>
</evidence>
<proteinExistence type="predicted"/>
<dbReference type="EMBL" id="CM023476">
    <property type="protein sequence ID" value="KAH7941043.1"/>
    <property type="molecule type" value="Genomic_DNA"/>
</dbReference>
<accession>A0ACB8CEE9</accession>
<organism evidence="1 2">
    <name type="scientific">Dermacentor silvarum</name>
    <name type="common">Tick</name>
    <dbReference type="NCBI Taxonomy" id="543639"/>
    <lineage>
        <taxon>Eukaryota</taxon>
        <taxon>Metazoa</taxon>
        <taxon>Ecdysozoa</taxon>
        <taxon>Arthropoda</taxon>
        <taxon>Chelicerata</taxon>
        <taxon>Arachnida</taxon>
        <taxon>Acari</taxon>
        <taxon>Parasitiformes</taxon>
        <taxon>Ixodida</taxon>
        <taxon>Ixodoidea</taxon>
        <taxon>Ixodidae</taxon>
        <taxon>Rhipicephalinae</taxon>
        <taxon>Dermacentor</taxon>
    </lineage>
</organism>
<name>A0ACB8CEE9_DERSI</name>
<gene>
    <name evidence="1" type="ORF">HPB49_009446</name>
</gene>
<sequence length="124" mass="13818">MLADETTDVSQTKQFSLCVCHVDPTTSRIGEDFLCFIPVDEVSASSLADTLKRQLLNLDLPLNMMRRQEYDGAAAMSWAIQRRAGAHSERLPNGVVHALLVALPEPLFERRLSCPRHSTSLSHN</sequence>
<protein>
    <submittedName>
        <fullName evidence="1">Uncharacterized protein</fullName>
    </submittedName>
</protein>
<keyword evidence="2" id="KW-1185">Reference proteome</keyword>
<dbReference type="Proteomes" id="UP000821865">
    <property type="component" value="Chromosome 7"/>
</dbReference>
<reference evidence="1" key="1">
    <citation type="submission" date="2020-05" db="EMBL/GenBank/DDBJ databases">
        <title>Large-scale comparative analyses of tick genomes elucidate their genetic diversity and vector capacities.</title>
        <authorList>
            <person name="Jia N."/>
            <person name="Wang J."/>
            <person name="Shi W."/>
            <person name="Du L."/>
            <person name="Sun Y."/>
            <person name="Zhan W."/>
            <person name="Jiang J."/>
            <person name="Wang Q."/>
            <person name="Zhang B."/>
            <person name="Ji P."/>
            <person name="Sakyi L.B."/>
            <person name="Cui X."/>
            <person name="Yuan T."/>
            <person name="Jiang B."/>
            <person name="Yang W."/>
            <person name="Lam T.T.-Y."/>
            <person name="Chang Q."/>
            <person name="Ding S."/>
            <person name="Wang X."/>
            <person name="Zhu J."/>
            <person name="Ruan X."/>
            <person name="Zhao L."/>
            <person name="Wei J."/>
            <person name="Que T."/>
            <person name="Du C."/>
            <person name="Cheng J."/>
            <person name="Dai P."/>
            <person name="Han X."/>
            <person name="Huang E."/>
            <person name="Gao Y."/>
            <person name="Liu J."/>
            <person name="Shao H."/>
            <person name="Ye R."/>
            <person name="Li L."/>
            <person name="Wei W."/>
            <person name="Wang X."/>
            <person name="Wang C."/>
            <person name="Yang T."/>
            <person name="Huo Q."/>
            <person name="Li W."/>
            <person name="Guo W."/>
            <person name="Chen H."/>
            <person name="Zhou L."/>
            <person name="Ni X."/>
            <person name="Tian J."/>
            <person name="Zhou Y."/>
            <person name="Sheng Y."/>
            <person name="Liu T."/>
            <person name="Pan Y."/>
            <person name="Xia L."/>
            <person name="Li J."/>
            <person name="Zhao F."/>
            <person name="Cao W."/>
        </authorList>
    </citation>
    <scope>NUCLEOTIDE SEQUENCE</scope>
    <source>
        <strain evidence="1">Dsil-2018</strain>
    </source>
</reference>
<evidence type="ECO:0000313" key="2">
    <source>
        <dbReference type="Proteomes" id="UP000821865"/>
    </source>
</evidence>
<comment type="caution">
    <text evidence="1">The sequence shown here is derived from an EMBL/GenBank/DDBJ whole genome shotgun (WGS) entry which is preliminary data.</text>
</comment>